<dbReference type="Pfam" id="PF00501">
    <property type="entry name" value="AMP-binding"/>
    <property type="match status" value="1"/>
</dbReference>
<reference evidence="3" key="1">
    <citation type="submission" date="2020-01" db="EMBL/GenBank/DDBJ databases">
        <title>Whole-genome analyses of novel actinobacteria.</title>
        <authorList>
            <person name="Sahin N."/>
        </authorList>
    </citation>
    <scope>NUCLEOTIDE SEQUENCE</scope>
    <source>
        <strain evidence="3">YC537</strain>
    </source>
</reference>
<name>A0A964XL31_9ACTN</name>
<evidence type="ECO:0000313" key="3">
    <source>
        <dbReference type="EMBL" id="NBE51173.1"/>
    </source>
</evidence>
<evidence type="ECO:0000256" key="1">
    <source>
        <dbReference type="SAM" id="MobiDB-lite"/>
    </source>
</evidence>
<evidence type="ECO:0000259" key="2">
    <source>
        <dbReference type="Pfam" id="PF00501"/>
    </source>
</evidence>
<gene>
    <name evidence="3" type="ORF">GUY60_06985</name>
</gene>
<organism evidence="3 4">
    <name type="scientific">Streptomyces boluensis</name>
    <dbReference type="NCBI Taxonomy" id="1775135"/>
    <lineage>
        <taxon>Bacteria</taxon>
        <taxon>Bacillati</taxon>
        <taxon>Actinomycetota</taxon>
        <taxon>Actinomycetes</taxon>
        <taxon>Kitasatosporales</taxon>
        <taxon>Streptomycetaceae</taxon>
        <taxon>Streptomyces</taxon>
    </lineage>
</organism>
<keyword evidence="4" id="KW-1185">Reference proteome</keyword>
<feature type="compositionally biased region" description="Polar residues" evidence="1">
    <location>
        <begin position="150"/>
        <end position="176"/>
    </location>
</feature>
<proteinExistence type="predicted"/>
<dbReference type="SUPFAM" id="SSF56801">
    <property type="entry name" value="Acetyl-CoA synthetase-like"/>
    <property type="match status" value="1"/>
</dbReference>
<dbReference type="GO" id="GO:0044550">
    <property type="term" value="P:secondary metabolite biosynthetic process"/>
    <property type="evidence" value="ECO:0007669"/>
    <property type="project" value="TreeGrafter"/>
</dbReference>
<dbReference type="Proteomes" id="UP000598297">
    <property type="component" value="Unassembled WGS sequence"/>
</dbReference>
<dbReference type="GO" id="GO:0043041">
    <property type="term" value="P:amino acid activation for nonribosomal peptide biosynthetic process"/>
    <property type="evidence" value="ECO:0007669"/>
    <property type="project" value="TreeGrafter"/>
</dbReference>
<dbReference type="InterPro" id="IPR000873">
    <property type="entry name" value="AMP-dep_synth/lig_dom"/>
</dbReference>
<accession>A0A964XL31</accession>
<dbReference type="EMBL" id="JAAAHS010000032">
    <property type="protein sequence ID" value="NBE51173.1"/>
    <property type="molecule type" value="Genomic_DNA"/>
</dbReference>
<feature type="domain" description="AMP-dependent synthetase/ligase" evidence="2">
    <location>
        <begin position="15"/>
        <end position="363"/>
    </location>
</feature>
<dbReference type="AlphaFoldDB" id="A0A964XL31"/>
<dbReference type="InterPro" id="IPR045851">
    <property type="entry name" value="AMP-bd_C_sf"/>
</dbReference>
<dbReference type="Gene3D" id="3.30.300.30">
    <property type="match status" value="1"/>
</dbReference>
<dbReference type="GO" id="GO:0031177">
    <property type="term" value="F:phosphopantetheine binding"/>
    <property type="evidence" value="ECO:0007669"/>
    <property type="project" value="TreeGrafter"/>
</dbReference>
<dbReference type="InterPro" id="IPR042099">
    <property type="entry name" value="ANL_N_sf"/>
</dbReference>
<dbReference type="InterPro" id="IPR020845">
    <property type="entry name" value="AMP-binding_CS"/>
</dbReference>
<dbReference type="RefSeq" id="WP_161694910.1">
    <property type="nucleotide sequence ID" value="NZ_JAAAHS010000032.1"/>
</dbReference>
<dbReference type="PROSITE" id="PS00455">
    <property type="entry name" value="AMP_BINDING"/>
    <property type="match status" value="1"/>
</dbReference>
<dbReference type="Gene3D" id="3.40.50.12780">
    <property type="entry name" value="N-terminal domain of ligase-like"/>
    <property type="match status" value="1"/>
</dbReference>
<feature type="region of interest" description="Disordered" evidence="1">
    <location>
        <begin position="125"/>
        <end position="180"/>
    </location>
</feature>
<evidence type="ECO:0000313" key="4">
    <source>
        <dbReference type="Proteomes" id="UP000598297"/>
    </source>
</evidence>
<feature type="non-terminal residue" evidence="3">
    <location>
        <position position="466"/>
    </location>
</feature>
<comment type="caution">
    <text evidence="3">The sequence shown here is derived from an EMBL/GenBank/DDBJ whole genome shotgun (WGS) entry which is preliminary data.</text>
</comment>
<dbReference type="OrthoDB" id="2472181at2"/>
<protein>
    <submittedName>
        <fullName evidence="3">AMP-binding protein</fullName>
    </submittedName>
</protein>
<dbReference type="PANTHER" id="PTHR45527:SF1">
    <property type="entry name" value="FATTY ACID SYNTHASE"/>
    <property type="match status" value="1"/>
</dbReference>
<dbReference type="GO" id="GO:0005737">
    <property type="term" value="C:cytoplasm"/>
    <property type="evidence" value="ECO:0007669"/>
    <property type="project" value="TreeGrafter"/>
</dbReference>
<sequence>MRDATGHRLIHTAVARHAARTPDAPALLQGDRRLTYRELDRAADAYAAELRKLGVGPGTLVPVALDRTPQLVAVLLGVLKCGAAYAALDLAWPEERLRTVVAALAPPVGVGEALTGCGIPVWTPGATEAQGIPGTPSTREPSRTPAAPETPTTDQPPTSSNTTPATIFFTSGTTGTPKGVISPHRATTRLFPPGGSLVGLGAGRVMVQAAPVAWDAFTLEVWGPLLSGAACAMSTSRTLLPEELRELIARHGADTLWITSSLLNLFVDEDPDCFAGLTHVLTGGEVLSPAHIRALLRRHPDTAVFNGYGPVESCVFATLHRITPADCDRPDGIPLGTPVPDTGVHLVDGEIWVSGDGLADGYLGLPEATAESFTELPRATAEHPTAAHPTDLDRVRAYRTGDLGHRGPDGLLYFRGRTDRQVKVAGHRVEPGETEAVARRVPGVRDCAVLAVDDRLALYYTPDPTT</sequence>
<dbReference type="PANTHER" id="PTHR45527">
    <property type="entry name" value="NONRIBOSOMAL PEPTIDE SYNTHETASE"/>
    <property type="match status" value="1"/>
</dbReference>